<dbReference type="Pfam" id="PF13976">
    <property type="entry name" value="gag_pre-integrs"/>
    <property type="match status" value="1"/>
</dbReference>
<dbReference type="Proteomes" id="UP000245207">
    <property type="component" value="Unassembled WGS sequence"/>
</dbReference>
<dbReference type="InterPro" id="IPR025724">
    <property type="entry name" value="GAG-pre-integrase_dom"/>
</dbReference>
<comment type="caution">
    <text evidence="3">The sequence shown here is derived from an EMBL/GenBank/DDBJ whole genome shotgun (WGS) entry which is preliminary data.</text>
</comment>
<protein>
    <recommendedName>
        <fullName evidence="2">GAG-pre-integrase domain-containing protein</fullName>
    </recommendedName>
</protein>
<accession>A0A2U1MES2</accession>
<evidence type="ECO:0000256" key="1">
    <source>
        <dbReference type="SAM" id="MobiDB-lite"/>
    </source>
</evidence>
<name>A0A2U1MES2_ARTAN</name>
<feature type="domain" description="GAG-pre-integrase" evidence="2">
    <location>
        <begin position="272"/>
        <end position="318"/>
    </location>
</feature>
<evidence type="ECO:0000313" key="3">
    <source>
        <dbReference type="EMBL" id="PWA59712.1"/>
    </source>
</evidence>
<dbReference type="PANTHER" id="PTHR34222">
    <property type="entry name" value="GAG_PRE-INTEGRS DOMAIN-CONTAINING PROTEIN"/>
    <property type="match status" value="1"/>
</dbReference>
<gene>
    <name evidence="3" type="ORF">CTI12_AA224970</name>
</gene>
<evidence type="ECO:0000313" key="4">
    <source>
        <dbReference type="Proteomes" id="UP000245207"/>
    </source>
</evidence>
<dbReference type="EMBL" id="PKPP01005551">
    <property type="protein sequence ID" value="PWA59712.1"/>
    <property type="molecule type" value="Genomic_DNA"/>
</dbReference>
<evidence type="ECO:0000259" key="2">
    <source>
        <dbReference type="Pfam" id="PF13976"/>
    </source>
</evidence>
<sequence length="443" mass="49441">MVICWIMGSVSESIAKSIMFVGTASEIWSQLERRFSLSDGSRKYKLNKDTYAIAQSGGSVGEYYTKMKCVWEELDNLNVLPVINSVTPEVSLFLAALNKQREEQRLFQFLNGLDECYSHQRSQILMIVPLPNVESACSLVQQEESQRMLFGSSSLESTALFSKGHVKDGVKDGKCSICGFKWHPPERCWEKVGYPSWHPKSKLSQSKQTNPGQVQGRNQFVARTAAHVESGNISFTPQQFEQLLKSVQQMTAFNSAEEEIDHQFVADTFNSSNKQTVSSYGLWHHRLGHVSDSKLKYMNDLPDSVSKSSDICLSCPLAIFTKFPYTKSDSHSSTSNKYCDEFDSFQGPNVPPQTIPEPVQVTHNTVPEDVNSQSTNSSVLPQSQAPTRKSTRTTTVPSKLKDCVLSHVPKANQESQTPLIPDFQDFICALTELGWVSGSLGHL</sequence>
<reference evidence="3 4" key="1">
    <citation type="journal article" date="2018" name="Mol. Plant">
        <title>The genome of Artemisia annua provides insight into the evolution of Asteraceae family and artemisinin biosynthesis.</title>
        <authorList>
            <person name="Shen Q."/>
            <person name="Zhang L."/>
            <person name="Liao Z."/>
            <person name="Wang S."/>
            <person name="Yan T."/>
            <person name="Shi P."/>
            <person name="Liu M."/>
            <person name="Fu X."/>
            <person name="Pan Q."/>
            <person name="Wang Y."/>
            <person name="Lv Z."/>
            <person name="Lu X."/>
            <person name="Zhang F."/>
            <person name="Jiang W."/>
            <person name="Ma Y."/>
            <person name="Chen M."/>
            <person name="Hao X."/>
            <person name="Li L."/>
            <person name="Tang Y."/>
            <person name="Lv G."/>
            <person name="Zhou Y."/>
            <person name="Sun X."/>
            <person name="Brodelius P.E."/>
            <person name="Rose J.K.C."/>
            <person name="Tang K."/>
        </authorList>
    </citation>
    <scope>NUCLEOTIDE SEQUENCE [LARGE SCALE GENOMIC DNA]</scope>
    <source>
        <strain evidence="4">cv. Huhao1</strain>
        <tissue evidence="3">Leaf</tissue>
    </source>
</reference>
<dbReference type="OrthoDB" id="5544992at2759"/>
<dbReference type="AlphaFoldDB" id="A0A2U1MES2"/>
<keyword evidence="4" id="KW-1185">Reference proteome</keyword>
<organism evidence="3 4">
    <name type="scientific">Artemisia annua</name>
    <name type="common">Sweet wormwood</name>
    <dbReference type="NCBI Taxonomy" id="35608"/>
    <lineage>
        <taxon>Eukaryota</taxon>
        <taxon>Viridiplantae</taxon>
        <taxon>Streptophyta</taxon>
        <taxon>Embryophyta</taxon>
        <taxon>Tracheophyta</taxon>
        <taxon>Spermatophyta</taxon>
        <taxon>Magnoliopsida</taxon>
        <taxon>eudicotyledons</taxon>
        <taxon>Gunneridae</taxon>
        <taxon>Pentapetalae</taxon>
        <taxon>asterids</taxon>
        <taxon>campanulids</taxon>
        <taxon>Asterales</taxon>
        <taxon>Asteraceae</taxon>
        <taxon>Asteroideae</taxon>
        <taxon>Anthemideae</taxon>
        <taxon>Artemisiinae</taxon>
        <taxon>Artemisia</taxon>
    </lineage>
</organism>
<proteinExistence type="predicted"/>
<dbReference type="PANTHER" id="PTHR34222:SF97">
    <property type="entry name" value="CATALYTIC REGION, PUTATIVE-RELATED"/>
    <property type="match status" value="1"/>
</dbReference>
<feature type="region of interest" description="Disordered" evidence="1">
    <location>
        <begin position="367"/>
        <end position="396"/>
    </location>
</feature>